<organism evidence="1 2">
    <name type="scientific">Pseudomonas gingeri</name>
    <dbReference type="NCBI Taxonomy" id="117681"/>
    <lineage>
        <taxon>Bacteria</taxon>
        <taxon>Pseudomonadati</taxon>
        <taxon>Pseudomonadota</taxon>
        <taxon>Gammaproteobacteria</taxon>
        <taxon>Pseudomonadales</taxon>
        <taxon>Pseudomonadaceae</taxon>
        <taxon>Pseudomonas</taxon>
    </lineage>
</organism>
<protein>
    <submittedName>
        <fullName evidence="1">Uncharacterized protein</fullName>
    </submittedName>
</protein>
<proteinExistence type="predicted"/>
<comment type="caution">
    <text evidence="1">The sequence shown here is derived from an EMBL/GenBank/DDBJ whole genome shotgun (WGS) entry which is preliminary data.</text>
</comment>
<sequence length="660" mass="72155">MAISKENPVYAGDANVPGDIQADLAKPIVESIIKNYDGTPRADGLVPRSVLEGDLEFIVPAWDFSQQYTETIRVGWRPEGAPFHAVGAPYDFVPPIAPGDKTLVVPMAELRHGNYELSYEKTIRGINPLESLKTKVRIDRESPNDGQQPLSMIFPDELNGVISEQYLIDNGEVRVRVPRYVGAEGRDRAIYYWTNTESPLESEPPVNEQEFSQYDVDNNLMYVRYDEADIRSWGTGTRYAYYRLRDLAGNLNAVRSSLSSIRVDLTPLPGGLLPPRIPLSSRGLIDREHAREGASGQGGVTVEIDAYDDPEDTQFILVDWDGTKLSPHPVDISQWPQQIYVPWSTLTAKGLGPLTVQVDYIVQAGGAFTPPSGPATAPVDFTIAGQDHANAPALLNTTLVKLEVWGLHSNILNTLTALDENEDATVKIALFDDPKPGETIYVFWGAVSGAVADYTVKVGDTAGQVIPFTIPWDVIAQDKNNRALPVYYLTDNGVNQQQARVTDVDVSIVLLAGLMEPEFPDANLNGYLNCCSVPRLWQGITVHVPGTADGNPHLAGGDVIELTWQGSRGLNGTDPIPGVTDVFSRTLSDNEARDGFDVVVLPYDRLIEPMVHNDSGVAQYRLLKANGGVGRSRSPFVKITRQMPGDVICGPDNDLCPPEG</sequence>
<dbReference type="EMBL" id="JACAQA010000017">
    <property type="protein sequence ID" value="NWB87214.1"/>
    <property type="molecule type" value="Genomic_DNA"/>
</dbReference>
<evidence type="ECO:0000313" key="1">
    <source>
        <dbReference type="EMBL" id="NWB87214.1"/>
    </source>
</evidence>
<accession>A0A7Y8BTE3</accession>
<dbReference type="AlphaFoldDB" id="A0A7Y8BTE3"/>
<reference evidence="1 2" key="1">
    <citation type="submission" date="2020-04" db="EMBL/GenBank/DDBJ databases">
        <title>Molecular characterization of pseudomonads from Agaricus bisporus reveal novel blotch 2 pathogens in Western Europe.</title>
        <authorList>
            <person name="Taparia T."/>
            <person name="Krijger M."/>
            <person name="Haynes E."/>
            <person name="Elpinstone J.G."/>
            <person name="Noble R."/>
            <person name="Van Der Wolf J."/>
        </authorList>
    </citation>
    <scope>NUCLEOTIDE SEQUENCE [LARGE SCALE GENOMIC DNA]</scope>
    <source>
        <strain evidence="1 2">G9001</strain>
    </source>
</reference>
<gene>
    <name evidence="1" type="ORF">HX830_20275</name>
</gene>
<dbReference type="Proteomes" id="UP000522864">
    <property type="component" value="Unassembled WGS sequence"/>
</dbReference>
<dbReference type="RefSeq" id="WP_177102179.1">
    <property type="nucleotide sequence ID" value="NZ_JACAQA010000017.1"/>
</dbReference>
<name>A0A7Y8BTE3_9PSED</name>
<evidence type="ECO:0000313" key="2">
    <source>
        <dbReference type="Proteomes" id="UP000522864"/>
    </source>
</evidence>